<reference evidence="1 2" key="1">
    <citation type="journal article" date="2021" name="Elife">
        <title>Chloroplast acquisition without the gene transfer in kleptoplastic sea slugs, Plakobranchus ocellatus.</title>
        <authorList>
            <person name="Maeda T."/>
            <person name="Takahashi S."/>
            <person name="Yoshida T."/>
            <person name="Shimamura S."/>
            <person name="Takaki Y."/>
            <person name="Nagai Y."/>
            <person name="Toyoda A."/>
            <person name="Suzuki Y."/>
            <person name="Arimoto A."/>
            <person name="Ishii H."/>
            <person name="Satoh N."/>
            <person name="Nishiyama T."/>
            <person name="Hasebe M."/>
            <person name="Maruyama T."/>
            <person name="Minagawa J."/>
            <person name="Obokata J."/>
            <person name="Shigenobu S."/>
        </authorList>
    </citation>
    <scope>NUCLEOTIDE SEQUENCE [LARGE SCALE GENOMIC DNA]</scope>
</reference>
<dbReference type="Proteomes" id="UP000735302">
    <property type="component" value="Unassembled WGS sequence"/>
</dbReference>
<organism evidence="1 2">
    <name type="scientific">Plakobranchus ocellatus</name>
    <dbReference type="NCBI Taxonomy" id="259542"/>
    <lineage>
        <taxon>Eukaryota</taxon>
        <taxon>Metazoa</taxon>
        <taxon>Spiralia</taxon>
        <taxon>Lophotrochozoa</taxon>
        <taxon>Mollusca</taxon>
        <taxon>Gastropoda</taxon>
        <taxon>Heterobranchia</taxon>
        <taxon>Euthyneura</taxon>
        <taxon>Panpulmonata</taxon>
        <taxon>Sacoglossa</taxon>
        <taxon>Placobranchoidea</taxon>
        <taxon>Plakobranchidae</taxon>
        <taxon>Plakobranchus</taxon>
    </lineage>
</organism>
<protein>
    <submittedName>
        <fullName evidence="1">Uncharacterized protein</fullName>
    </submittedName>
</protein>
<dbReference type="AlphaFoldDB" id="A0AAV3ZI21"/>
<comment type="caution">
    <text evidence="1">The sequence shown here is derived from an EMBL/GenBank/DDBJ whole genome shotgun (WGS) entry which is preliminary data.</text>
</comment>
<name>A0AAV3ZI21_9GAST</name>
<keyword evidence="2" id="KW-1185">Reference proteome</keyword>
<evidence type="ECO:0000313" key="2">
    <source>
        <dbReference type="Proteomes" id="UP000735302"/>
    </source>
</evidence>
<evidence type="ECO:0000313" key="1">
    <source>
        <dbReference type="EMBL" id="GFN94963.1"/>
    </source>
</evidence>
<accession>A0AAV3ZI21</accession>
<sequence>MEESPQIEDIVSSAPIARGAKLLNVSLGASYLFDFSALSLAGTSVSAAPWGLGAAESFWAFSPWAGQKGHFCRHPWGALLTSFEAEI</sequence>
<gene>
    <name evidence="1" type="ORF">PoB_002146900</name>
</gene>
<proteinExistence type="predicted"/>
<dbReference type="EMBL" id="BLXT01002484">
    <property type="protein sequence ID" value="GFN94963.1"/>
    <property type="molecule type" value="Genomic_DNA"/>
</dbReference>